<dbReference type="InterPro" id="IPR006225">
    <property type="entry name" value="PsdUridine_synth_RluC/D"/>
</dbReference>
<dbReference type="Gene3D" id="3.10.290.10">
    <property type="entry name" value="RNA-binding S4 domain"/>
    <property type="match status" value="1"/>
</dbReference>
<evidence type="ECO:0000313" key="12">
    <source>
        <dbReference type="Proteomes" id="UP000271849"/>
    </source>
</evidence>
<keyword evidence="5 8" id="KW-0694">RNA-binding</keyword>
<comment type="catalytic activity">
    <reaction evidence="1">
        <text>uridine(955/2504/2580) in 23S rRNA = pseudouridine(955/2504/2580) in 23S rRNA</text>
        <dbReference type="Rhea" id="RHEA:42528"/>
        <dbReference type="Rhea" id="RHEA-COMP:10099"/>
        <dbReference type="Rhea" id="RHEA-COMP:10100"/>
        <dbReference type="ChEBI" id="CHEBI:65314"/>
        <dbReference type="ChEBI" id="CHEBI:65315"/>
        <dbReference type="EC" id="5.4.99.24"/>
    </reaction>
</comment>
<gene>
    <name evidence="11" type="primary">rluC</name>
    <name evidence="11" type="ORF">BUCINSTRO3249_0224</name>
</gene>
<dbReference type="OrthoDB" id="9807829at2"/>
<keyword evidence="6 9" id="KW-0413">Isomerase</keyword>
<dbReference type="InterPro" id="IPR002942">
    <property type="entry name" value="S4_RNA-bd"/>
</dbReference>
<evidence type="ECO:0000256" key="9">
    <source>
        <dbReference type="RuleBase" id="RU362028"/>
    </source>
</evidence>
<dbReference type="Pfam" id="PF01479">
    <property type="entry name" value="S4"/>
    <property type="match status" value="1"/>
</dbReference>
<name>A0A3B1DLL1_9GAMM</name>
<evidence type="ECO:0000256" key="7">
    <source>
        <dbReference type="PIRSR" id="PIRSR606225-1"/>
    </source>
</evidence>
<dbReference type="PROSITE" id="PS50889">
    <property type="entry name" value="S4"/>
    <property type="match status" value="1"/>
</dbReference>
<organism evidence="11 12">
    <name type="scientific">Buchnera aphidicola</name>
    <name type="common">Cinara strobi</name>
    <dbReference type="NCBI Taxonomy" id="1921549"/>
    <lineage>
        <taxon>Bacteria</taxon>
        <taxon>Pseudomonadati</taxon>
        <taxon>Pseudomonadota</taxon>
        <taxon>Gammaproteobacteria</taxon>
        <taxon>Enterobacterales</taxon>
        <taxon>Erwiniaceae</taxon>
        <taxon>Buchnera</taxon>
    </lineage>
</organism>
<dbReference type="EMBL" id="LR025085">
    <property type="protein sequence ID" value="VAX76591.1"/>
    <property type="molecule type" value="Genomic_DNA"/>
</dbReference>
<sequence length="317" mass="37291">MNIINSKNHSILIEKHMSEQRIDNFLFKRFKSLPKDLIYRSLRVGKIKINKKKILPSYKLKTNDYITIYSITINLKKKKIYLKKSTINLFLKNILFEDKYFIIFNKPCGLAVHGGSGVSFGVIEIFRNIRKDLLSLELVHRIDKETSGILILAKKRSILKKMHENLRKKNIYKEYIAVVKGYWSKKNTAITLPLLKKNNHNQKKKVCVHKNGKPAKTLFTVKKYFKNTTLLSIQPITGRTHQIRVHTSQFGHPIIFDSRYGEETLKNNLIIKKNYRLLLHAHKISFLHPKNNIKICIIAPLDKKFKNCLKYFKKNIY</sequence>
<dbReference type="CDD" id="cd02869">
    <property type="entry name" value="PseudoU_synth_RluA_like"/>
    <property type="match status" value="1"/>
</dbReference>
<evidence type="ECO:0000256" key="8">
    <source>
        <dbReference type="PROSITE-ProRule" id="PRU00182"/>
    </source>
</evidence>
<dbReference type="STRING" id="1921549.GCA_900128825_00223"/>
<dbReference type="NCBIfam" id="TIGR00005">
    <property type="entry name" value="rluA_subfam"/>
    <property type="match status" value="1"/>
</dbReference>
<keyword evidence="4" id="KW-0698">rRNA processing</keyword>
<protein>
    <recommendedName>
        <fullName evidence="9">Pseudouridine synthase</fullName>
        <ecNumber evidence="9">5.4.99.-</ecNumber>
    </recommendedName>
</protein>
<evidence type="ECO:0000256" key="5">
    <source>
        <dbReference type="ARBA" id="ARBA00022884"/>
    </source>
</evidence>
<dbReference type="Pfam" id="PF00849">
    <property type="entry name" value="PseudoU_synth_2"/>
    <property type="match status" value="1"/>
</dbReference>
<dbReference type="SUPFAM" id="SSF55174">
    <property type="entry name" value="Alpha-L RNA-binding motif"/>
    <property type="match status" value="1"/>
</dbReference>
<evidence type="ECO:0000313" key="11">
    <source>
        <dbReference type="EMBL" id="VAX76591.1"/>
    </source>
</evidence>
<reference evidence="12" key="1">
    <citation type="submission" date="2018-09" db="EMBL/GenBank/DDBJ databases">
        <authorList>
            <person name="Manzano-Marin A."/>
            <person name="Manzano-Marin A."/>
        </authorList>
    </citation>
    <scope>NUCLEOTIDE SEQUENCE [LARGE SCALE GENOMIC DNA]</scope>
    <source>
        <strain evidence="12">BuCistrobi</strain>
    </source>
</reference>
<dbReference type="PANTHER" id="PTHR21600:SF92">
    <property type="entry name" value="RIBOSOMAL LARGE SUBUNIT PSEUDOURIDINE SYNTHASE C"/>
    <property type="match status" value="1"/>
</dbReference>
<dbReference type="GO" id="GO:0003723">
    <property type="term" value="F:RNA binding"/>
    <property type="evidence" value="ECO:0007669"/>
    <property type="project" value="UniProtKB-KW"/>
</dbReference>
<dbReference type="GO" id="GO:0160141">
    <property type="term" value="F:23S rRNA pseudouridine(955/2504/2580) synthase activity"/>
    <property type="evidence" value="ECO:0007669"/>
    <property type="project" value="UniProtKB-EC"/>
</dbReference>
<dbReference type="GO" id="GO:0000455">
    <property type="term" value="P:enzyme-directed rRNA pseudouridine synthesis"/>
    <property type="evidence" value="ECO:0007669"/>
    <property type="project" value="TreeGrafter"/>
</dbReference>
<evidence type="ECO:0000256" key="3">
    <source>
        <dbReference type="ARBA" id="ARBA00010876"/>
    </source>
</evidence>
<comment type="function">
    <text evidence="2">Responsible for synthesis of pseudouridine from uracil at positions 955, 2504 and 2580 in 23S ribosomal RNA.</text>
</comment>
<comment type="catalytic activity">
    <reaction evidence="9">
        <text>a uridine in RNA = a pseudouridine in RNA</text>
        <dbReference type="Rhea" id="RHEA:48348"/>
        <dbReference type="Rhea" id="RHEA-COMP:12068"/>
        <dbReference type="Rhea" id="RHEA-COMP:12069"/>
        <dbReference type="ChEBI" id="CHEBI:65314"/>
        <dbReference type="ChEBI" id="CHEBI:65315"/>
    </reaction>
</comment>
<dbReference type="InterPro" id="IPR020103">
    <property type="entry name" value="PsdUridine_synth_cat_dom_sf"/>
</dbReference>
<evidence type="ECO:0000256" key="1">
    <source>
        <dbReference type="ARBA" id="ARBA00000381"/>
    </source>
</evidence>
<comment type="similarity">
    <text evidence="3 9">Belongs to the pseudouridine synthase RluA family.</text>
</comment>
<feature type="active site" evidence="7">
    <location>
        <position position="143"/>
    </location>
</feature>
<dbReference type="InterPro" id="IPR050188">
    <property type="entry name" value="RluA_PseudoU_synthase"/>
</dbReference>
<evidence type="ECO:0000256" key="2">
    <source>
        <dbReference type="ARBA" id="ARBA00002876"/>
    </source>
</evidence>
<dbReference type="InterPro" id="IPR006145">
    <property type="entry name" value="PsdUridine_synth_RsuA/RluA"/>
</dbReference>
<dbReference type="InterPro" id="IPR006224">
    <property type="entry name" value="PsdUridine_synth_RluA-like_CS"/>
</dbReference>
<dbReference type="EC" id="5.4.99.-" evidence="9"/>
<dbReference type="SMART" id="SM00363">
    <property type="entry name" value="S4"/>
    <property type="match status" value="1"/>
</dbReference>
<evidence type="ECO:0000259" key="10">
    <source>
        <dbReference type="SMART" id="SM00363"/>
    </source>
</evidence>
<evidence type="ECO:0000256" key="4">
    <source>
        <dbReference type="ARBA" id="ARBA00022552"/>
    </source>
</evidence>
<dbReference type="PROSITE" id="PS01129">
    <property type="entry name" value="PSI_RLU"/>
    <property type="match status" value="1"/>
</dbReference>
<accession>A0A3B1DLL1</accession>
<dbReference type="Proteomes" id="UP000271849">
    <property type="component" value="Chromosome"/>
</dbReference>
<feature type="domain" description="RNA-binding S4" evidence="10">
    <location>
        <begin position="20"/>
        <end position="86"/>
    </location>
</feature>
<dbReference type="Gene3D" id="3.30.2350.10">
    <property type="entry name" value="Pseudouridine synthase"/>
    <property type="match status" value="1"/>
</dbReference>
<evidence type="ECO:0000256" key="6">
    <source>
        <dbReference type="ARBA" id="ARBA00023235"/>
    </source>
</evidence>
<dbReference type="AlphaFoldDB" id="A0A3B1DLL1"/>
<dbReference type="SUPFAM" id="SSF55120">
    <property type="entry name" value="Pseudouridine synthase"/>
    <property type="match status" value="1"/>
</dbReference>
<dbReference type="PANTHER" id="PTHR21600">
    <property type="entry name" value="MITOCHONDRIAL RNA PSEUDOURIDINE SYNTHASE"/>
    <property type="match status" value="1"/>
</dbReference>
<dbReference type="InterPro" id="IPR036986">
    <property type="entry name" value="S4_RNA-bd_sf"/>
</dbReference>
<proteinExistence type="inferred from homology"/>